<evidence type="ECO:0008006" key="5">
    <source>
        <dbReference type="Google" id="ProtNLM"/>
    </source>
</evidence>
<dbReference type="RefSeq" id="WP_020544143.1">
    <property type="nucleotide sequence ID" value="NZ_CP068985.1"/>
</dbReference>
<proteinExistence type="predicted"/>
<evidence type="ECO:0000256" key="1">
    <source>
        <dbReference type="ARBA" id="ARBA00022729"/>
    </source>
</evidence>
<feature type="signal peptide" evidence="2">
    <location>
        <begin position="1"/>
        <end position="21"/>
    </location>
</feature>
<reference evidence="3 4" key="1">
    <citation type="journal article" date="2021" name="ACS Chem. Biol.">
        <title>Genomic-Led Discovery of a Novel Glycopeptide Antibiotic by Nonomuraea coxensis DSM 45129.</title>
        <authorList>
            <person name="Yushchuk O."/>
            <person name="Vior N.M."/>
            <person name="Andreo-Vidal A."/>
            <person name="Berini F."/>
            <person name="Ruckert C."/>
            <person name="Busche T."/>
            <person name="Binda E."/>
            <person name="Kalinowski J."/>
            <person name="Truman A.W."/>
            <person name="Marinelli F."/>
        </authorList>
    </citation>
    <scope>NUCLEOTIDE SEQUENCE [LARGE SCALE GENOMIC DNA]</scope>
    <source>
        <strain evidence="3 4">DSM 45129</strain>
    </source>
</reference>
<dbReference type="Proteomes" id="UP000824681">
    <property type="component" value="Chromosome"/>
</dbReference>
<dbReference type="SUPFAM" id="SSF50494">
    <property type="entry name" value="Trypsin-like serine proteases"/>
    <property type="match status" value="1"/>
</dbReference>
<feature type="chain" id="PRO_5047074379" description="Serine protease" evidence="2">
    <location>
        <begin position="22"/>
        <end position="311"/>
    </location>
</feature>
<protein>
    <recommendedName>
        <fullName evidence="5">Serine protease</fullName>
    </recommendedName>
</protein>
<organism evidence="3 4">
    <name type="scientific">Nonomuraea coxensis DSM 45129</name>
    <dbReference type="NCBI Taxonomy" id="1122611"/>
    <lineage>
        <taxon>Bacteria</taxon>
        <taxon>Bacillati</taxon>
        <taxon>Actinomycetota</taxon>
        <taxon>Actinomycetes</taxon>
        <taxon>Streptosporangiales</taxon>
        <taxon>Streptosporangiaceae</taxon>
        <taxon>Nonomuraea</taxon>
    </lineage>
</organism>
<keyword evidence="1 2" id="KW-0732">Signal</keyword>
<dbReference type="InterPro" id="IPR050966">
    <property type="entry name" value="Glutamyl_endopeptidase"/>
</dbReference>
<name>A0ABX8UAF3_9ACTN</name>
<keyword evidence="4" id="KW-1185">Reference proteome</keyword>
<evidence type="ECO:0000256" key="2">
    <source>
        <dbReference type="SAM" id="SignalP"/>
    </source>
</evidence>
<dbReference type="InterPro" id="IPR009003">
    <property type="entry name" value="Peptidase_S1_PA"/>
</dbReference>
<sequence length="311" mass="33620">MNPRARRIATTLAGLTAAGLAAGSLDGAAAGATAPSDVVAVDVTTSAEQAIRFWTPDRAGPATGTKKSKQAGLPDTVGRVFFTLPRTDPRDPRNWRSCSATSVRSKHRNLVATAAHCVYDTRRNAFYDNWVFIPSYRDGKAPYGIYAAKTFNAHADFVVNEDYDYDYAFVNVHNGITASWKNAGRLGDKVGGQGITWNRSARLNVLSFGYPAGGRTMKRCTGTTRPMPEAKRYNAQQHVGLACAFTAGADGGPLLADYRSASRTGHLVGVNSVAWDTDGDGRYERISSPYFNGETYKIYKAAANRWTGVMP</sequence>
<accession>A0ABX8UAF3</accession>
<gene>
    <name evidence="3" type="ORF">Nocox_35870</name>
</gene>
<dbReference type="Gene3D" id="2.40.10.10">
    <property type="entry name" value="Trypsin-like serine proteases"/>
    <property type="match status" value="2"/>
</dbReference>
<dbReference type="InterPro" id="IPR043504">
    <property type="entry name" value="Peptidase_S1_PA_chymotrypsin"/>
</dbReference>
<dbReference type="PANTHER" id="PTHR15462">
    <property type="entry name" value="SERINE PROTEASE"/>
    <property type="match status" value="1"/>
</dbReference>
<evidence type="ECO:0000313" key="4">
    <source>
        <dbReference type="Proteomes" id="UP000824681"/>
    </source>
</evidence>
<evidence type="ECO:0000313" key="3">
    <source>
        <dbReference type="EMBL" id="QYC44733.1"/>
    </source>
</evidence>
<dbReference type="Pfam" id="PF13365">
    <property type="entry name" value="Trypsin_2"/>
    <property type="match status" value="1"/>
</dbReference>
<dbReference type="EMBL" id="CP068985">
    <property type="protein sequence ID" value="QYC44733.1"/>
    <property type="molecule type" value="Genomic_DNA"/>
</dbReference>